<proteinExistence type="predicted"/>
<gene>
    <name evidence="1" type="ORF">M404DRAFT_153603</name>
</gene>
<reference evidence="2" key="2">
    <citation type="submission" date="2015-01" db="EMBL/GenBank/DDBJ databases">
        <title>Evolutionary Origins and Diversification of the Mycorrhizal Mutualists.</title>
        <authorList>
            <consortium name="DOE Joint Genome Institute"/>
            <consortium name="Mycorrhizal Genomics Consortium"/>
            <person name="Kohler A."/>
            <person name="Kuo A."/>
            <person name="Nagy L.G."/>
            <person name="Floudas D."/>
            <person name="Copeland A."/>
            <person name="Barry K.W."/>
            <person name="Cichocki N."/>
            <person name="Veneault-Fourrey C."/>
            <person name="LaButti K."/>
            <person name="Lindquist E.A."/>
            <person name="Lipzen A."/>
            <person name="Lundell T."/>
            <person name="Morin E."/>
            <person name="Murat C."/>
            <person name="Riley R."/>
            <person name="Ohm R."/>
            <person name="Sun H."/>
            <person name="Tunlid A."/>
            <person name="Henrissat B."/>
            <person name="Grigoriev I.V."/>
            <person name="Hibbett D.S."/>
            <person name="Martin F."/>
        </authorList>
    </citation>
    <scope>NUCLEOTIDE SEQUENCE [LARGE SCALE GENOMIC DNA]</scope>
    <source>
        <strain evidence="2">Marx 270</strain>
    </source>
</reference>
<organism evidence="1 2">
    <name type="scientific">Pisolithus tinctorius Marx 270</name>
    <dbReference type="NCBI Taxonomy" id="870435"/>
    <lineage>
        <taxon>Eukaryota</taxon>
        <taxon>Fungi</taxon>
        <taxon>Dikarya</taxon>
        <taxon>Basidiomycota</taxon>
        <taxon>Agaricomycotina</taxon>
        <taxon>Agaricomycetes</taxon>
        <taxon>Agaricomycetidae</taxon>
        <taxon>Boletales</taxon>
        <taxon>Sclerodermatineae</taxon>
        <taxon>Pisolithaceae</taxon>
        <taxon>Pisolithus</taxon>
    </lineage>
</organism>
<sequence length="162" mass="18020">INIQHQCQAHPVVNIEALVATAIFLSMQETMNFIAKLKNMSLNDLDSKLNKDAIKWLHNPPSQPISIENPSTHFSISAYLALESMSQNAYNHVCQATCSSFASSLGADDILSFYNVKKLIASYMGVISIEHDMCCNTCIAYTSPFSQLKVCPTCEVSHWKEE</sequence>
<evidence type="ECO:0000313" key="2">
    <source>
        <dbReference type="Proteomes" id="UP000054217"/>
    </source>
</evidence>
<dbReference type="AlphaFoldDB" id="A0A0C3NG84"/>
<dbReference type="EMBL" id="KN831999">
    <property type="protein sequence ID" value="KIO00040.1"/>
    <property type="molecule type" value="Genomic_DNA"/>
</dbReference>
<feature type="non-terminal residue" evidence="1">
    <location>
        <position position="1"/>
    </location>
</feature>
<dbReference type="HOGENOM" id="CLU_007337_3_1_1"/>
<reference evidence="1 2" key="1">
    <citation type="submission" date="2014-04" db="EMBL/GenBank/DDBJ databases">
        <authorList>
            <consortium name="DOE Joint Genome Institute"/>
            <person name="Kuo A."/>
            <person name="Kohler A."/>
            <person name="Costa M.D."/>
            <person name="Nagy L.G."/>
            <person name="Floudas D."/>
            <person name="Copeland A."/>
            <person name="Barry K.W."/>
            <person name="Cichocki N."/>
            <person name="Veneault-Fourrey C."/>
            <person name="LaButti K."/>
            <person name="Lindquist E.A."/>
            <person name="Lipzen A."/>
            <person name="Lundell T."/>
            <person name="Morin E."/>
            <person name="Murat C."/>
            <person name="Sun H."/>
            <person name="Tunlid A."/>
            <person name="Henrissat B."/>
            <person name="Grigoriev I.V."/>
            <person name="Hibbett D.S."/>
            <person name="Martin F."/>
            <person name="Nordberg H.P."/>
            <person name="Cantor M.N."/>
            <person name="Hua S.X."/>
        </authorList>
    </citation>
    <scope>NUCLEOTIDE SEQUENCE [LARGE SCALE GENOMIC DNA]</scope>
    <source>
        <strain evidence="1 2">Marx 270</strain>
    </source>
</reference>
<dbReference type="STRING" id="870435.A0A0C3NG84"/>
<name>A0A0C3NG84_PISTI</name>
<evidence type="ECO:0000313" key="1">
    <source>
        <dbReference type="EMBL" id="KIO00040.1"/>
    </source>
</evidence>
<keyword evidence="2" id="KW-1185">Reference proteome</keyword>
<accession>A0A0C3NG84</accession>
<protein>
    <submittedName>
        <fullName evidence="1">Uncharacterized protein</fullName>
    </submittedName>
</protein>
<dbReference type="Proteomes" id="UP000054217">
    <property type="component" value="Unassembled WGS sequence"/>
</dbReference>
<dbReference type="OrthoDB" id="3266386at2759"/>
<dbReference type="InParanoid" id="A0A0C3NG84"/>